<sequence>MKRYLTAYFIVIMVFTGILKTSASSVEELNSRFLHFFLVGDIPAWTQTLDSLRNKSLNRETEMTLLYGEYGLIGNLIGSGKSNEAQAHLDLFETRVQKALKNQPNNGDLHAFAAAATAYRIAIQPWRAPFLSRTHNENIKKALDKGNLYGLPLVEQANSFYFRPSFVGGNKERAIEFYEKAYAFFSTNQRNHWMYFNVAAWLGQAYANQGMKSEAEVMYLKLLEEAPEFTWVRDELLPKLYEGKSYNFWSFQ</sequence>
<evidence type="ECO:0000313" key="1">
    <source>
        <dbReference type="EMBL" id="SKC23473.1"/>
    </source>
</evidence>
<proteinExistence type="predicted"/>
<protein>
    <recommendedName>
        <fullName evidence="3">Tetratricopeptide repeat-containing protein</fullName>
    </recommendedName>
</protein>
<reference evidence="2" key="1">
    <citation type="submission" date="2017-02" db="EMBL/GenBank/DDBJ databases">
        <authorList>
            <person name="Varghese N."/>
            <person name="Submissions S."/>
        </authorList>
    </citation>
    <scope>NUCLEOTIDE SEQUENCE [LARGE SCALE GENOMIC DNA]</scope>
    <source>
        <strain evidence="2">DSM 24412</strain>
    </source>
</reference>
<dbReference type="KEGG" id="asx:CDL62_13150"/>
<gene>
    <name evidence="1" type="ORF">SAMN03080601_02747</name>
</gene>
<dbReference type="STRING" id="889453.SAMN03080601_02747"/>
<dbReference type="InterPro" id="IPR011990">
    <property type="entry name" value="TPR-like_helical_dom_sf"/>
</dbReference>
<evidence type="ECO:0000313" key="2">
    <source>
        <dbReference type="Proteomes" id="UP000191055"/>
    </source>
</evidence>
<dbReference type="AlphaFoldDB" id="A0A1T5HS04"/>
<organism evidence="1 2">
    <name type="scientific">Alkalitalea saponilacus</name>
    <dbReference type="NCBI Taxonomy" id="889453"/>
    <lineage>
        <taxon>Bacteria</taxon>
        <taxon>Pseudomonadati</taxon>
        <taxon>Bacteroidota</taxon>
        <taxon>Bacteroidia</taxon>
        <taxon>Marinilabiliales</taxon>
        <taxon>Marinilabiliaceae</taxon>
        <taxon>Alkalitalea</taxon>
    </lineage>
</organism>
<dbReference type="SUPFAM" id="SSF48452">
    <property type="entry name" value="TPR-like"/>
    <property type="match status" value="1"/>
</dbReference>
<evidence type="ECO:0008006" key="3">
    <source>
        <dbReference type="Google" id="ProtNLM"/>
    </source>
</evidence>
<name>A0A1T5HS04_9BACT</name>
<dbReference type="Proteomes" id="UP000191055">
    <property type="component" value="Unassembled WGS sequence"/>
</dbReference>
<accession>A0A1T5HS04</accession>
<dbReference type="EMBL" id="FUYV01000017">
    <property type="protein sequence ID" value="SKC23473.1"/>
    <property type="molecule type" value="Genomic_DNA"/>
</dbReference>
<dbReference type="Gene3D" id="1.25.40.10">
    <property type="entry name" value="Tetratricopeptide repeat domain"/>
    <property type="match status" value="1"/>
</dbReference>
<keyword evidence="2" id="KW-1185">Reference proteome</keyword>